<protein>
    <recommendedName>
        <fullName evidence="2">DUF6604 domain-containing protein</fullName>
    </recommendedName>
</protein>
<reference evidence="3 4" key="1">
    <citation type="submission" date="2018-10" db="EMBL/GenBank/DDBJ databases">
        <title>Fifty Aureobasidium pullulans genomes reveal a recombining polyextremotolerant generalist.</title>
        <authorList>
            <person name="Gostincar C."/>
            <person name="Turk M."/>
            <person name="Zajc J."/>
            <person name="Gunde-Cimerman N."/>
        </authorList>
    </citation>
    <scope>NUCLEOTIDE SEQUENCE [LARGE SCALE GENOMIC DNA]</scope>
    <source>
        <strain evidence="3 4">EXF-3863</strain>
    </source>
</reference>
<feature type="domain" description="DUF6604" evidence="2">
    <location>
        <begin position="1004"/>
        <end position="1251"/>
    </location>
</feature>
<evidence type="ECO:0000259" key="2">
    <source>
        <dbReference type="Pfam" id="PF20253"/>
    </source>
</evidence>
<organism evidence="3 4">
    <name type="scientific">Aureobasidium pullulans</name>
    <name type="common">Black yeast</name>
    <name type="synonym">Pullularia pullulans</name>
    <dbReference type="NCBI Taxonomy" id="5580"/>
    <lineage>
        <taxon>Eukaryota</taxon>
        <taxon>Fungi</taxon>
        <taxon>Dikarya</taxon>
        <taxon>Ascomycota</taxon>
        <taxon>Pezizomycotina</taxon>
        <taxon>Dothideomycetes</taxon>
        <taxon>Dothideomycetidae</taxon>
        <taxon>Dothideales</taxon>
        <taxon>Saccotheciaceae</taxon>
        <taxon>Aureobasidium</taxon>
    </lineage>
</organism>
<feature type="compositionally biased region" description="Basic residues" evidence="1">
    <location>
        <begin position="182"/>
        <end position="201"/>
    </location>
</feature>
<evidence type="ECO:0000313" key="3">
    <source>
        <dbReference type="EMBL" id="THZ21286.1"/>
    </source>
</evidence>
<feature type="domain" description="DUF6604" evidence="2">
    <location>
        <begin position="9"/>
        <end position="289"/>
    </location>
</feature>
<evidence type="ECO:0000256" key="1">
    <source>
        <dbReference type="SAM" id="MobiDB-lite"/>
    </source>
</evidence>
<dbReference type="Pfam" id="PF20253">
    <property type="entry name" value="DUF6604"/>
    <property type="match status" value="2"/>
</dbReference>
<proteinExistence type="predicted"/>
<dbReference type="PANTHER" id="PTHR38795">
    <property type="entry name" value="DUF6604 DOMAIN-CONTAINING PROTEIN"/>
    <property type="match status" value="1"/>
</dbReference>
<comment type="caution">
    <text evidence="3">The sequence shown here is derived from an EMBL/GenBank/DDBJ whole genome shotgun (WGS) entry which is preliminary data.</text>
</comment>
<evidence type="ECO:0000313" key="4">
    <source>
        <dbReference type="Proteomes" id="UP000308005"/>
    </source>
</evidence>
<dbReference type="InterPro" id="IPR046539">
    <property type="entry name" value="DUF6604"/>
</dbReference>
<feature type="region of interest" description="Disordered" evidence="1">
    <location>
        <begin position="789"/>
        <end position="824"/>
    </location>
</feature>
<feature type="compositionally biased region" description="Acidic residues" evidence="1">
    <location>
        <begin position="164"/>
        <end position="175"/>
    </location>
</feature>
<name>A0A4S9TBI9_AURPU</name>
<feature type="compositionally biased region" description="Basic and acidic residues" evidence="1">
    <location>
        <begin position="956"/>
        <end position="980"/>
    </location>
</feature>
<dbReference type="Proteomes" id="UP000308005">
    <property type="component" value="Unassembled WGS sequence"/>
</dbReference>
<accession>A0A4S9TBI9</accession>
<feature type="compositionally biased region" description="Polar residues" evidence="1">
    <location>
        <begin position="797"/>
        <end position="814"/>
    </location>
</feature>
<dbReference type="EMBL" id="QZBM01000164">
    <property type="protein sequence ID" value="THZ21286.1"/>
    <property type="molecule type" value="Genomic_DNA"/>
</dbReference>
<dbReference type="PANTHER" id="PTHR38795:SF1">
    <property type="entry name" value="DUF6604 DOMAIN-CONTAINING PROTEIN"/>
    <property type="match status" value="1"/>
</dbReference>
<gene>
    <name evidence="3" type="ORF">D6C91_04432</name>
</gene>
<sequence length="1831" mass="208531">MFTQSSYSDYKRSTTYLIYWLCQASNTVIECLPNTQQDDSVAEVNTTGQVSCKELITMTKRVAANLHEEVPSTIFRLFRSVIKARSEAYEMFRELAATHADEKMEESNISHKHFIDRLDEAFAILGGEAWMAKQRAGDEEVEDRETIERIIFTNPFSALITELSADDPSDDDDDQLLQSSRSRAKKTFGKGKRGQKRKQKTKSTPTTISEGIDLKDIPLESFRILDGPEDLITDYYIAVTYIIDEWQKLRAFIHHQWYFVTHKDLNSAIAGTLSCLAIGMVRRTMATIFIEFSREQDTYESIMQTFTRGDFKKDFCTSVLSPDPDDKHVDVAEAISMYAYQDLHDFLLDYQKNRNGKPTKRMQAHLSDWDPKLDLSQVDKKARIAWRRSFTINWLYDLVNVHSHNVRQSPYIKVEGVALEAIPWSFQHSSFACGQLLGVEEFAGAITTLAMQKPGTNLVAKITMWLVFQLQCIVDATTVSRGWSFKMSNQLLQPSCSSYSPRQDIDVFLGETTEIFEGFHWGARLSLINLEKDAVEFGNPARYSSARHGLDHFSTYIRIWLGASKHVLSWSGVPSRFAEHDSNGLWNYSPFLCGTGLMEALEITYRGTMITWDKMSEPIGLLHLYNMASQKGYLTNQKTIFNDLTTLFADSFFDQGIIPTRRFDQAWRHRTQDVHTRPLRMQRSEAARAARCGRDFHSTLSLDHNLYFRRRSNLLLYREADWDPERIPESSMEPRTALGRVRIHQTTRVVDIETGAMTYEKTELIKRAIAQGATIDSLSTFRKHYSTSCGDKGATEIQPSGSDLNTRTWSSSTRKFGDASNGGQTPSDLELLEIISVDIERDISGCRPVTGLNYLWITSMMLEVYVEWERDLKSARNPLHMRVFGKPQQQGIDLRATLTRFVLEERPGYEECLKVLAEVIGRIGSSRLEFICWQKTSIMQGLTCCGRIERDSHKKVAEQTGIEKAKDKTNKDEKTGEKTKGMMGGDDDTGDEFSTMSTENGYLDYKRDTKCFLHWLGSTYNQVISSASTNPQIPLTGLKSSGKFTLKDITEMVERVSQAPEQETPSMIFRLLRWSIKGRKAAHARHVRKVAERPDQETEKSNTSHKNFIDCLESAFESLGGLEWQIQHEKEANKPYTKVDVEEFHNKFAALQGSQSGSGSSSGNTSSTSSPIIESFGALSLGDFRIVEDDNELELDYSMAVDSMFEEWKRLRAYVQDLWHQVAYQNLNSAIAATMSEIAIKMVKKTELNIFVDFPDGYDAFEKVMNKFAENEENEHEVSSANLQTYSTADSSDANAPDDIAKEMMSGHTYADFLDFFKDFQKNQNGRPSKKMAKRLKTWNSHLDLRVANDAERIEWRRLYTIKWLYDLINVYAYTVLNSNLQADNRKAYWEQDWTDKTPHEDNKDLSRLFGCEEFACFVTTLAMSKPACHGDNSSELSRRIDPHRVFQLQSIVDSFMVSRGWSLGPEGHILSSIVSTVQFSSDLGRLLGIFTRGAEWLSRALMVPAFSSAPSCNQDAFDRIFAIMEAWMGNSERVFDSAAASQFAPSKNGLWDYSPFLCGAGLAEGLELVYRMSMLLWDEIPHPTLVIHLHNMCVKKGYLEQPLDLLQALENTFTAAFYNTSIVPDQDFHRQFPQLLAMGRRESLQPIPVNQSTNLVNFLSLEHNTRFKKLSNSMYHRESKYAPEPKTTKTNNSDQDQFLTLQILQSGVEEDFIDPDCLSNRNYLSITLACMMVLHDLNDYIGDAENGNPMRGRTHDWVELTEWILQEEEGWEGCLEAVARALENSKQLVVEKQSYWNFPSETADQSDSSIGDPATAVVYPMVWGSGSPVL</sequence>
<feature type="region of interest" description="Disordered" evidence="1">
    <location>
        <begin position="163"/>
        <end position="207"/>
    </location>
</feature>
<feature type="region of interest" description="Disordered" evidence="1">
    <location>
        <begin position="956"/>
        <end position="992"/>
    </location>
</feature>